<dbReference type="SMART" id="SM00261">
    <property type="entry name" value="FU"/>
    <property type="match status" value="5"/>
</dbReference>
<dbReference type="KEGG" id="eiv:EIN_432620"/>
<feature type="signal peptide" evidence="1">
    <location>
        <begin position="1"/>
        <end position="16"/>
    </location>
</feature>
<dbReference type="PANTHER" id="PTHR23275">
    <property type="entry name" value="CABRIOLET.-RELATED"/>
    <property type="match status" value="1"/>
</dbReference>
<feature type="chain" id="PRO_5001980439" evidence="1">
    <location>
        <begin position="17"/>
        <end position="1095"/>
    </location>
</feature>
<keyword evidence="1" id="KW-0732">Signal</keyword>
<protein>
    <submittedName>
        <fullName evidence="3">Furin repeat-containing protein, putative</fullName>
    </submittedName>
</protein>
<proteinExistence type="predicted"/>
<dbReference type="OrthoDB" id="29561at2759"/>
<dbReference type="InterPro" id="IPR000742">
    <property type="entry name" value="EGF"/>
</dbReference>
<dbReference type="SMART" id="SM01411">
    <property type="entry name" value="Ephrin_rec_like"/>
    <property type="match status" value="6"/>
</dbReference>
<evidence type="ECO:0000259" key="2">
    <source>
        <dbReference type="SMART" id="SM00181"/>
    </source>
</evidence>
<feature type="domain" description="EGF-like" evidence="2">
    <location>
        <begin position="995"/>
        <end position="1042"/>
    </location>
</feature>
<feature type="domain" description="EGF-like" evidence="2">
    <location>
        <begin position="852"/>
        <end position="897"/>
    </location>
</feature>
<dbReference type="SMART" id="SM00181">
    <property type="entry name" value="EGF"/>
    <property type="match status" value="5"/>
</dbReference>
<dbReference type="AlphaFoldDB" id="A0A0A1UCS2"/>
<name>A0A0A1UCS2_ENTIV</name>
<dbReference type="GeneID" id="14892682"/>
<sequence length="1095" mass="123924">MELTLTVFLIIVFTKGTPFLKIDGKEPREVYQYCKNFERKINEDNKPDSIVKCTECESEYYKLDNGVCLYYTNNCNTTDTYLYLNNEKCNFCDFSCNTCDENGQCTCFFDTDLNECKKCVSSFETNINTEKVTLCKYCGLGQYTNQNLKTCEVATLSEDNKDSTNCALSGIENGKQVCLKCVGEYSYDVTSKHCTLKVVPMEGCSRQNGEKCLECDFGYYLDLTKCVKKDVHCESFQLKNGIVVCTLCQEGYYLNTDKECTPCNITSSPQYTYTSPCEVMDFIKCNQCNRRCISNYGVCVWSNCKEFQSNGKCGICDDGFYLSNEKCVRITYGGFVIPKNYTKCVAGYYVDYDEQRDTYSCKKCKGHFMECLTENTPVPGSSLFENMRATKSLPCDNENCMKCADDGKLCYKCNTNTSDLINGKCIIRPIVLELEKIENAPIEIGNYDTSYLFCHYKGVNTVFEEIVPTFNQSKVEDIRCTEILRRNFKYRTQTSLSSESDTIECVGLNRDPENNCLCKSGFYQETSSRVSDCVIIPEELNCVQSGNGKQCTVCPLDGEYTFDQKCICPRGTYLEETRLKCEICPKNCSACSIQNVERRNDIVCSECMPEDMNGEGRDPSKKCDCKYGYVSEFGKVDICMKLIDGCKNEGNYRVLYRQIKCLKCDKENFILGYGDEQCSQCIDGYYYDEVSTDCKVCDFGNGCSRCNSTHCLGCKDWGLIVEPPVGAPPNAFCTSCLDGFAYNASSFSCLYCPSVCDGCSIENTIDVVCKKCKNDNYPPLCSCGKGNYFDKNINNCKKCSNDLNLCTEECDYQNGYYVQCLTCKDENRNPVSNCTTCLQSNMFVNDINKCEECVKHCDTCTSKNYCTSCEKGTNRFGFQCEKCLSGYFLDVATDECFACNEKCANCTSLTECEWCKNENRKPVSGKACEGCNNGYYYNELVKDCVRCEKQCDVCYNADICLKCFTTDNYKEEPENGDCVCTDGFYYDDTIQQCSSCKNKYDEFCSVCNNNQCIQCNAEYLIVKNNKCECNDGFYKTSWGSCINCDRHNPGCLLCTDKEVCTKCTADLKLNPKTGQCGGSQRYMVFLFGLLMLMMI</sequence>
<feature type="domain" description="EGF-like" evidence="2">
    <location>
        <begin position="953"/>
        <end position="994"/>
    </location>
</feature>
<feature type="domain" description="EGF-like" evidence="2">
    <location>
        <begin position="590"/>
        <end position="640"/>
    </location>
</feature>
<evidence type="ECO:0000313" key="3">
    <source>
        <dbReference type="EMBL" id="ELP93710.1"/>
    </source>
</evidence>
<gene>
    <name evidence="3" type="ORF">EIN_432620</name>
</gene>
<evidence type="ECO:0000256" key="1">
    <source>
        <dbReference type="SAM" id="SignalP"/>
    </source>
</evidence>
<dbReference type="Proteomes" id="UP000014680">
    <property type="component" value="Unassembled WGS sequence"/>
</dbReference>
<organism evidence="3 4">
    <name type="scientific">Entamoeba invadens IP1</name>
    <dbReference type="NCBI Taxonomy" id="370355"/>
    <lineage>
        <taxon>Eukaryota</taxon>
        <taxon>Amoebozoa</taxon>
        <taxon>Evosea</taxon>
        <taxon>Archamoebae</taxon>
        <taxon>Mastigamoebida</taxon>
        <taxon>Entamoebidae</taxon>
        <taxon>Entamoeba</taxon>
    </lineage>
</organism>
<dbReference type="PANTHER" id="PTHR23275:SF100">
    <property type="entry name" value="EGF-LIKE DOMAIN-CONTAINING PROTEIN"/>
    <property type="match status" value="1"/>
</dbReference>
<dbReference type="RefSeq" id="XP_004260481.1">
    <property type="nucleotide sequence ID" value="XM_004260433.1"/>
</dbReference>
<dbReference type="InterPro" id="IPR006212">
    <property type="entry name" value="Furin_repeat"/>
</dbReference>
<dbReference type="SUPFAM" id="SSF57184">
    <property type="entry name" value="Growth factor receptor domain"/>
    <property type="match status" value="5"/>
</dbReference>
<reference evidence="3 4" key="1">
    <citation type="submission" date="2012-10" db="EMBL/GenBank/DDBJ databases">
        <authorList>
            <person name="Zafar N."/>
            <person name="Inman J."/>
            <person name="Hall N."/>
            <person name="Lorenzi H."/>
            <person name="Caler E."/>
        </authorList>
    </citation>
    <scope>NUCLEOTIDE SEQUENCE [LARGE SCALE GENOMIC DNA]</scope>
    <source>
        <strain evidence="3 4">IP1</strain>
    </source>
</reference>
<evidence type="ECO:0000313" key="4">
    <source>
        <dbReference type="Proteomes" id="UP000014680"/>
    </source>
</evidence>
<feature type="domain" description="EGF-like" evidence="2">
    <location>
        <begin position="287"/>
        <end position="328"/>
    </location>
</feature>
<keyword evidence="4" id="KW-1185">Reference proteome</keyword>
<accession>A0A0A1UCS2</accession>
<dbReference type="InterPro" id="IPR052798">
    <property type="entry name" value="Giardia_VSA"/>
</dbReference>
<dbReference type="EMBL" id="KB206267">
    <property type="protein sequence ID" value="ELP93710.1"/>
    <property type="molecule type" value="Genomic_DNA"/>
</dbReference>
<dbReference type="InterPro" id="IPR009030">
    <property type="entry name" value="Growth_fac_rcpt_cys_sf"/>
</dbReference>
<dbReference type="Gene3D" id="2.10.220.10">
    <property type="entry name" value="Hormone Receptor, Insulin-like Growth Factor Receptor 1, Chain A, domain 2"/>
    <property type="match status" value="1"/>
</dbReference>
<dbReference type="VEuPathDB" id="AmoebaDB:EIN_432620"/>